<dbReference type="GO" id="GO:0005762">
    <property type="term" value="C:mitochondrial large ribosomal subunit"/>
    <property type="evidence" value="ECO:0007669"/>
    <property type="project" value="InterPro"/>
</dbReference>
<dbReference type="GeneID" id="27669821"/>
<dbReference type="PANTHER" id="PTHR28160:SF1">
    <property type="entry name" value="LARGE RIBOSOMAL SUBUNIT PROTEIN ML57"/>
    <property type="match status" value="1"/>
</dbReference>
<dbReference type="Gene3D" id="1.10.1520.10">
    <property type="entry name" value="Ribonuclease III domain"/>
    <property type="match status" value="1"/>
</dbReference>
<feature type="compositionally biased region" description="Polar residues" evidence="1">
    <location>
        <begin position="1"/>
        <end position="16"/>
    </location>
</feature>
<dbReference type="KEGG" id="ssck:SPSK_07891"/>
<evidence type="ECO:0000259" key="2">
    <source>
        <dbReference type="Pfam" id="PF14622"/>
    </source>
</evidence>
<evidence type="ECO:0000313" key="3">
    <source>
        <dbReference type="EMBL" id="KJR88073.1"/>
    </source>
</evidence>
<feature type="compositionally biased region" description="Polar residues" evidence="1">
    <location>
        <begin position="30"/>
        <end position="56"/>
    </location>
</feature>
<dbReference type="GO" id="GO:0032543">
    <property type="term" value="P:mitochondrial translation"/>
    <property type="evidence" value="ECO:0007669"/>
    <property type="project" value="InterPro"/>
</dbReference>
<dbReference type="Proteomes" id="UP000033710">
    <property type="component" value="Unassembled WGS sequence"/>
</dbReference>
<dbReference type="AlphaFoldDB" id="A0A0F2MEG5"/>
<dbReference type="InterPro" id="IPR036389">
    <property type="entry name" value="RNase_III_sf"/>
</dbReference>
<dbReference type="OrthoDB" id="2281895at2759"/>
<dbReference type="VEuPathDB" id="FungiDB:SPSK_07891"/>
<feature type="region of interest" description="Disordered" evidence="1">
    <location>
        <begin position="30"/>
        <end position="80"/>
    </location>
</feature>
<accession>A0A0F2MEG5</accession>
<dbReference type="InterPro" id="IPR000999">
    <property type="entry name" value="RNase_III_dom"/>
</dbReference>
<reference evidence="3 4" key="2">
    <citation type="journal article" date="2015" name="Eukaryot. Cell">
        <title>Asexual propagation of a virulent clone complex in a human and feline outbreak of sporotrichosis.</title>
        <authorList>
            <person name="Teixeira Mde M."/>
            <person name="Rodrigues A.M."/>
            <person name="Tsui C.K."/>
            <person name="de Almeida L.G."/>
            <person name="Van Diepeningen A.D."/>
            <person name="van den Ende B.G."/>
            <person name="Fernandes G.F."/>
            <person name="Kano R."/>
            <person name="Hamelin R.C."/>
            <person name="Lopes-Bezerra L.M."/>
            <person name="Vasconcelos A.T."/>
            <person name="de Hoog S."/>
            <person name="de Camargo Z.P."/>
            <person name="Felipe M.S."/>
        </authorList>
    </citation>
    <scope>NUCLEOTIDE SEQUENCE [LARGE SCALE GENOMIC DNA]</scope>
    <source>
        <strain evidence="3 4">1099-18</strain>
    </source>
</reference>
<dbReference type="SUPFAM" id="SSF69065">
    <property type="entry name" value="RNase III domain-like"/>
    <property type="match status" value="1"/>
</dbReference>
<organism evidence="3 4">
    <name type="scientific">Sporothrix schenckii 1099-18</name>
    <dbReference type="NCBI Taxonomy" id="1397361"/>
    <lineage>
        <taxon>Eukaryota</taxon>
        <taxon>Fungi</taxon>
        <taxon>Dikarya</taxon>
        <taxon>Ascomycota</taxon>
        <taxon>Pezizomycotina</taxon>
        <taxon>Sordariomycetes</taxon>
        <taxon>Sordariomycetidae</taxon>
        <taxon>Ophiostomatales</taxon>
        <taxon>Ophiostomataceae</taxon>
        <taxon>Sporothrix</taxon>
    </lineage>
</organism>
<dbReference type="GO" id="GO:0004525">
    <property type="term" value="F:ribonuclease III activity"/>
    <property type="evidence" value="ECO:0007669"/>
    <property type="project" value="InterPro"/>
</dbReference>
<protein>
    <submittedName>
        <fullName evidence="3">RNase III domain protein</fullName>
    </submittedName>
</protein>
<dbReference type="InterPro" id="IPR040030">
    <property type="entry name" value="Ribosomal_mL57"/>
</dbReference>
<evidence type="ECO:0000256" key="1">
    <source>
        <dbReference type="SAM" id="MobiDB-lite"/>
    </source>
</evidence>
<proteinExistence type="predicted"/>
<feature type="region of interest" description="Disordered" evidence="1">
    <location>
        <begin position="1"/>
        <end position="20"/>
    </location>
</feature>
<feature type="domain" description="RNase III" evidence="2">
    <location>
        <begin position="112"/>
        <end position="266"/>
    </location>
</feature>
<reference evidence="3 4" key="1">
    <citation type="journal article" date="2014" name="BMC Genomics">
        <title>Comparative genomics of the major fungal agents of human and animal Sporotrichosis: Sporothrix schenckii and Sporothrix brasiliensis.</title>
        <authorList>
            <person name="Teixeira M.M."/>
            <person name="de Almeida L.G."/>
            <person name="Kubitschek-Barreira P."/>
            <person name="Alves F.L."/>
            <person name="Kioshima E.S."/>
            <person name="Abadio A.K."/>
            <person name="Fernandes L."/>
            <person name="Derengowski L.S."/>
            <person name="Ferreira K.S."/>
            <person name="Souza R.C."/>
            <person name="Ruiz J.C."/>
            <person name="de Andrade N.C."/>
            <person name="Paes H.C."/>
            <person name="Nicola A.M."/>
            <person name="Albuquerque P."/>
            <person name="Gerber A.L."/>
            <person name="Martins V.P."/>
            <person name="Peconick L.D."/>
            <person name="Neto A.V."/>
            <person name="Chaucanez C.B."/>
            <person name="Silva P.A."/>
            <person name="Cunha O.L."/>
            <person name="de Oliveira F.F."/>
            <person name="dos Santos T.C."/>
            <person name="Barros A.L."/>
            <person name="Soares M.A."/>
            <person name="de Oliveira L.M."/>
            <person name="Marini M.M."/>
            <person name="Villalobos-Duno H."/>
            <person name="Cunha M.M."/>
            <person name="de Hoog S."/>
            <person name="da Silveira J.F."/>
            <person name="Henrissat B."/>
            <person name="Nino-Vega G.A."/>
            <person name="Cisalpino P.S."/>
            <person name="Mora-Montes H.M."/>
            <person name="Almeida S.R."/>
            <person name="Stajich J.E."/>
            <person name="Lopes-Bezerra L.M."/>
            <person name="Vasconcelos A.T."/>
            <person name="Felipe M.S."/>
        </authorList>
    </citation>
    <scope>NUCLEOTIDE SEQUENCE [LARGE SCALE GENOMIC DNA]</scope>
    <source>
        <strain evidence="3 4">1099-18</strain>
    </source>
</reference>
<dbReference type="GO" id="GO:0003735">
    <property type="term" value="F:structural constituent of ribosome"/>
    <property type="evidence" value="ECO:0007669"/>
    <property type="project" value="InterPro"/>
</dbReference>
<sequence>MSLTRRALQSSTSTWPAASRPGVCCRRAFSATQRNSNTESATQDPIPRQTQTTTDESSPRWAHTPARMKAPFSIQQPKDPRRSVWVVNEDPARLDRMYEKLLGPQLARNLPDELKWLAVTHKSFDNGRRGFNTRLAFFGRMILASETTRAIMSRPAAGAADAGQADAALADPYGREPFSHPALDNVDKLSTAQPHDYATPAKLTMLARDVGLPGVVRWKPRMPDNLEGSGITTVMTSTLYAIIGAVALHHGAAAANRIVQERIINYLAQ</sequence>
<evidence type="ECO:0000313" key="4">
    <source>
        <dbReference type="Proteomes" id="UP000033710"/>
    </source>
</evidence>
<dbReference type="GO" id="GO:0006396">
    <property type="term" value="P:RNA processing"/>
    <property type="evidence" value="ECO:0007669"/>
    <property type="project" value="InterPro"/>
</dbReference>
<gene>
    <name evidence="3" type="ORF">SPSK_07891</name>
</gene>
<comment type="caution">
    <text evidence="3">The sequence shown here is derived from an EMBL/GenBank/DDBJ whole genome shotgun (WGS) entry which is preliminary data.</text>
</comment>
<name>A0A0F2MEG5_SPOSC</name>
<dbReference type="RefSeq" id="XP_016590749.1">
    <property type="nucleotide sequence ID" value="XM_016734544.1"/>
</dbReference>
<dbReference type="Pfam" id="PF14622">
    <property type="entry name" value="Ribonucleas_3_3"/>
    <property type="match status" value="1"/>
</dbReference>
<dbReference type="EMBL" id="AXCR01000004">
    <property type="protein sequence ID" value="KJR88073.1"/>
    <property type="molecule type" value="Genomic_DNA"/>
</dbReference>
<dbReference type="FunFam" id="1.10.1520.10:FF:000018">
    <property type="entry name" value="RNase III domain protein"/>
    <property type="match status" value="1"/>
</dbReference>
<dbReference type="PANTHER" id="PTHR28160">
    <property type="entry name" value="54S RIBOSOMAL PROTEIN L15, MITOCHONDRIAL"/>
    <property type="match status" value="1"/>
</dbReference>